<dbReference type="AlphaFoldDB" id="A0A514Z6E8"/>
<sequence>MNKKSTVALATIALLSVGMLSACGGSKVESKKDETSQLEKKTNDLKEKARVAIQKAYTSRKDEDIKSAETAIKKLSAKNQKIYQPEVDKLKSLLNQLKATDGLIAIAEKSKKEVDVTKAQNAINAEKDSYLEKDKKSQQARLDKVKQAISTQKVKVEAEKKKAEATKASTANQTTSSTTAQSQSSNTNSNSNQSSNNANSSYNSGQSNTGGASQGNSSSNGNNNAGETLNNRRHQ</sequence>
<feature type="compositionally biased region" description="Low complexity" evidence="1">
    <location>
        <begin position="166"/>
        <end position="229"/>
    </location>
</feature>
<dbReference type="EMBL" id="CP041356">
    <property type="protein sequence ID" value="QDK70181.1"/>
    <property type="molecule type" value="Genomic_DNA"/>
</dbReference>
<proteinExistence type="predicted"/>
<evidence type="ECO:0008006" key="5">
    <source>
        <dbReference type="Google" id="ProtNLM"/>
    </source>
</evidence>
<gene>
    <name evidence="3" type="ORF">FLP15_02035</name>
</gene>
<organism evidence="3 4">
    <name type="scientific">Lactococcus protaetiae</name>
    <dbReference type="NCBI Taxonomy" id="2592653"/>
    <lineage>
        <taxon>Bacteria</taxon>
        <taxon>Bacillati</taxon>
        <taxon>Bacillota</taxon>
        <taxon>Bacilli</taxon>
        <taxon>Lactobacillales</taxon>
        <taxon>Streptococcaceae</taxon>
        <taxon>Lactococcus</taxon>
    </lineage>
</organism>
<feature type="compositionally biased region" description="Basic and acidic residues" evidence="1">
    <location>
        <begin position="154"/>
        <end position="165"/>
    </location>
</feature>
<dbReference type="KEGG" id="lack:FLP15_02035"/>
<feature type="region of interest" description="Disordered" evidence="1">
    <location>
        <begin position="113"/>
        <end position="235"/>
    </location>
</feature>
<name>A0A514Z6E8_9LACT</name>
<accession>A0A514Z6E8</accession>
<keyword evidence="2" id="KW-0732">Signal</keyword>
<protein>
    <recommendedName>
        <fullName evidence="5">Lipoprotein</fullName>
    </recommendedName>
</protein>
<feature type="signal peptide" evidence="2">
    <location>
        <begin position="1"/>
        <end position="22"/>
    </location>
</feature>
<dbReference type="PROSITE" id="PS51257">
    <property type="entry name" value="PROKAR_LIPOPROTEIN"/>
    <property type="match status" value="1"/>
</dbReference>
<feature type="compositionally biased region" description="Basic and acidic residues" evidence="1">
    <location>
        <begin position="125"/>
        <end position="146"/>
    </location>
</feature>
<evidence type="ECO:0000256" key="1">
    <source>
        <dbReference type="SAM" id="MobiDB-lite"/>
    </source>
</evidence>
<dbReference type="RefSeq" id="WP_142765808.1">
    <property type="nucleotide sequence ID" value="NZ_CP041356.1"/>
</dbReference>
<dbReference type="OrthoDB" id="9837958at2"/>
<reference evidence="3 4" key="1">
    <citation type="submission" date="2019-07" db="EMBL/GenBank/DDBJ databases">
        <title>Genome sequencing of KACC 19320.</title>
        <authorList>
            <person name="Heo J."/>
            <person name="Kim S.-J."/>
            <person name="Kim J.-S."/>
            <person name="Hong S.-B."/>
            <person name="Kwon S.-W."/>
        </authorList>
    </citation>
    <scope>NUCLEOTIDE SEQUENCE [LARGE SCALE GENOMIC DNA]</scope>
    <source>
        <strain evidence="3 4">KACC 19320</strain>
    </source>
</reference>
<evidence type="ECO:0000256" key="2">
    <source>
        <dbReference type="SAM" id="SignalP"/>
    </source>
</evidence>
<dbReference type="Proteomes" id="UP000315128">
    <property type="component" value="Chromosome"/>
</dbReference>
<keyword evidence="4" id="KW-1185">Reference proteome</keyword>
<evidence type="ECO:0000313" key="3">
    <source>
        <dbReference type="EMBL" id="QDK70181.1"/>
    </source>
</evidence>
<feature type="chain" id="PRO_5038997516" description="Lipoprotein" evidence="2">
    <location>
        <begin position="23"/>
        <end position="235"/>
    </location>
</feature>
<evidence type="ECO:0000313" key="4">
    <source>
        <dbReference type="Proteomes" id="UP000315128"/>
    </source>
</evidence>